<dbReference type="InterPro" id="IPR016195">
    <property type="entry name" value="Pol/histidinol_Pase-like"/>
</dbReference>
<sequence>MNENVAPWLFDGHIHCRPFTKSAFSGVKQTIKRAKDKGLSGISILAKDAIESKRSYEDMLDMFGDLGVKLFPGSEISTTHGPVLVYGVLIDVDLTFDQNVEICSLVDFS</sequence>
<organism evidence="1">
    <name type="scientific">marine sediment metagenome</name>
    <dbReference type="NCBI Taxonomy" id="412755"/>
    <lineage>
        <taxon>unclassified sequences</taxon>
        <taxon>metagenomes</taxon>
        <taxon>ecological metagenomes</taxon>
    </lineage>
</organism>
<gene>
    <name evidence="1" type="ORF">LCGC14_1614860</name>
</gene>
<feature type="non-terminal residue" evidence="1">
    <location>
        <position position="109"/>
    </location>
</feature>
<comment type="caution">
    <text evidence="1">The sequence shown here is derived from an EMBL/GenBank/DDBJ whole genome shotgun (WGS) entry which is preliminary data.</text>
</comment>
<dbReference type="SUPFAM" id="SSF89550">
    <property type="entry name" value="PHP domain-like"/>
    <property type="match status" value="1"/>
</dbReference>
<name>A0A0F9ITZ9_9ZZZZ</name>
<dbReference type="EMBL" id="LAZR01013116">
    <property type="protein sequence ID" value="KKM23479.1"/>
    <property type="molecule type" value="Genomic_DNA"/>
</dbReference>
<dbReference type="Gene3D" id="3.20.20.140">
    <property type="entry name" value="Metal-dependent hydrolases"/>
    <property type="match status" value="1"/>
</dbReference>
<evidence type="ECO:0000313" key="1">
    <source>
        <dbReference type="EMBL" id="KKM23479.1"/>
    </source>
</evidence>
<dbReference type="AlphaFoldDB" id="A0A0F9ITZ9"/>
<accession>A0A0F9ITZ9</accession>
<proteinExistence type="predicted"/>
<protein>
    <recommendedName>
        <fullName evidence="2">Amidohydrolase-related domain-containing protein</fullName>
    </recommendedName>
</protein>
<reference evidence="1" key="1">
    <citation type="journal article" date="2015" name="Nature">
        <title>Complex archaea that bridge the gap between prokaryotes and eukaryotes.</title>
        <authorList>
            <person name="Spang A."/>
            <person name="Saw J.H."/>
            <person name="Jorgensen S.L."/>
            <person name="Zaremba-Niedzwiedzka K."/>
            <person name="Martijn J."/>
            <person name="Lind A.E."/>
            <person name="van Eijk R."/>
            <person name="Schleper C."/>
            <person name="Guy L."/>
            <person name="Ettema T.J."/>
        </authorList>
    </citation>
    <scope>NUCLEOTIDE SEQUENCE</scope>
</reference>
<evidence type="ECO:0008006" key="2">
    <source>
        <dbReference type="Google" id="ProtNLM"/>
    </source>
</evidence>